<feature type="transmembrane region" description="Helical" evidence="7">
    <location>
        <begin position="12"/>
        <end position="32"/>
    </location>
</feature>
<feature type="transmembrane region" description="Helical" evidence="7">
    <location>
        <begin position="75"/>
        <end position="98"/>
    </location>
</feature>
<dbReference type="PANTHER" id="PTHR30250:SF10">
    <property type="entry name" value="LIPOPOLYSACCHARIDE BIOSYNTHESIS PROTEIN WZXC"/>
    <property type="match status" value="1"/>
</dbReference>
<feature type="transmembrane region" description="Helical" evidence="7">
    <location>
        <begin position="38"/>
        <end position="63"/>
    </location>
</feature>
<dbReference type="PANTHER" id="PTHR30250">
    <property type="entry name" value="PST FAMILY PREDICTED COLANIC ACID TRANSPORTER"/>
    <property type="match status" value="1"/>
</dbReference>
<dbReference type="Pfam" id="PF13440">
    <property type="entry name" value="Polysacc_synt_3"/>
    <property type="match status" value="1"/>
</dbReference>
<comment type="caution">
    <text evidence="8">The sequence shown here is derived from an EMBL/GenBank/DDBJ whole genome shotgun (WGS) entry which is preliminary data.</text>
</comment>
<dbReference type="EMBL" id="JABBFW010000006">
    <property type="protein sequence ID" value="NML15632.1"/>
    <property type="molecule type" value="Genomic_DNA"/>
</dbReference>
<feature type="transmembrane region" description="Helical" evidence="7">
    <location>
        <begin position="320"/>
        <end position="341"/>
    </location>
</feature>
<evidence type="ECO:0000313" key="9">
    <source>
        <dbReference type="Proteomes" id="UP000574067"/>
    </source>
</evidence>
<evidence type="ECO:0000313" key="8">
    <source>
        <dbReference type="EMBL" id="NML15632.1"/>
    </source>
</evidence>
<name>A0A848F8E8_9BURK</name>
<keyword evidence="9" id="KW-1185">Reference proteome</keyword>
<evidence type="ECO:0000256" key="4">
    <source>
        <dbReference type="ARBA" id="ARBA00022692"/>
    </source>
</evidence>
<feature type="transmembrane region" description="Helical" evidence="7">
    <location>
        <begin position="110"/>
        <end position="131"/>
    </location>
</feature>
<evidence type="ECO:0000256" key="7">
    <source>
        <dbReference type="SAM" id="Phobius"/>
    </source>
</evidence>
<dbReference type="GO" id="GO:0005886">
    <property type="term" value="C:plasma membrane"/>
    <property type="evidence" value="ECO:0007669"/>
    <property type="project" value="UniProtKB-SubCell"/>
</dbReference>
<evidence type="ECO:0000256" key="2">
    <source>
        <dbReference type="ARBA" id="ARBA00007430"/>
    </source>
</evidence>
<reference evidence="8 9" key="1">
    <citation type="submission" date="2020-04" db="EMBL/GenBank/DDBJ databases">
        <title>Azohydromonas sp. isolated from soil.</title>
        <authorList>
            <person name="Dahal R.H."/>
        </authorList>
    </citation>
    <scope>NUCLEOTIDE SEQUENCE [LARGE SCALE GENOMIC DNA]</scope>
    <source>
        <strain evidence="8 9">G-1-1-14</strain>
    </source>
</reference>
<sequence>MSIRKSLLITSIDRYVSLSITIVSTMVLARLLTPSEVGAFSVAMVLISVMSMMRGMGAGQYLVQEKEVTEDRMRAVWAVQLGLGVLMGLVVAGMAVPAAHFYKDERVRDILFVLAGNFLITPFGSVTYVWLMREMRFVPLALMQFAYTVTNAVVAIWLAWKGWGAISLAWGNLAATVANALVAMCFRPKGHPWMPGLREVPRVLSFGARVSTSALADTLSKGAPEFFLGNLQSLAAAGFYSRAAGLVSLFHRLVFDVASQVATTDFAKRSREAQDARAPFLLSMAHITVLCWAFSAFLALMAGPLIRVLYGAQWTTSAPLVSWLSAALAVSAPVALCLAALTGLGAAAQVLRAGMLSAAAAMLLALAGAYLGLQAVAVTALLSAALGTAWWLRSARQVVGFAWKELAAVLRRSAAVALAASIGPLLAVLVYGWAPEHTWTVLLLGGAGAAAGFLAGIAQFGHPLFDELRRLFGLWKGLSAKKS</sequence>
<proteinExistence type="inferred from homology"/>
<keyword evidence="3" id="KW-1003">Cell membrane</keyword>
<evidence type="ECO:0000256" key="1">
    <source>
        <dbReference type="ARBA" id="ARBA00004651"/>
    </source>
</evidence>
<comment type="subcellular location">
    <subcellularLocation>
        <location evidence="1">Cell membrane</location>
        <topology evidence="1">Multi-pass membrane protein</topology>
    </subcellularLocation>
</comment>
<feature type="transmembrane region" description="Helical" evidence="7">
    <location>
        <begin position="166"/>
        <end position="186"/>
    </location>
</feature>
<evidence type="ECO:0000256" key="5">
    <source>
        <dbReference type="ARBA" id="ARBA00022989"/>
    </source>
</evidence>
<feature type="transmembrane region" description="Helical" evidence="7">
    <location>
        <begin position="439"/>
        <end position="460"/>
    </location>
</feature>
<feature type="transmembrane region" description="Helical" evidence="7">
    <location>
        <begin position="376"/>
        <end position="392"/>
    </location>
</feature>
<dbReference type="Proteomes" id="UP000574067">
    <property type="component" value="Unassembled WGS sequence"/>
</dbReference>
<dbReference type="RefSeq" id="WP_169160522.1">
    <property type="nucleotide sequence ID" value="NZ_JABBFW010000006.1"/>
</dbReference>
<keyword evidence="5 7" id="KW-1133">Transmembrane helix</keyword>
<evidence type="ECO:0000256" key="6">
    <source>
        <dbReference type="ARBA" id="ARBA00023136"/>
    </source>
</evidence>
<evidence type="ECO:0000256" key="3">
    <source>
        <dbReference type="ARBA" id="ARBA00022475"/>
    </source>
</evidence>
<feature type="transmembrane region" description="Helical" evidence="7">
    <location>
        <begin position="138"/>
        <end position="160"/>
    </location>
</feature>
<comment type="similarity">
    <text evidence="2">Belongs to the polysaccharide synthase family.</text>
</comment>
<protein>
    <submittedName>
        <fullName evidence="8">Oligosaccharide flippase family protein</fullName>
    </submittedName>
</protein>
<feature type="transmembrane region" description="Helical" evidence="7">
    <location>
        <begin position="353"/>
        <end position="370"/>
    </location>
</feature>
<dbReference type="AlphaFoldDB" id="A0A848F8E8"/>
<keyword evidence="4 7" id="KW-0812">Transmembrane</keyword>
<feature type="transmembrane region" description="Helical" evidence="7">
    <location>
        <begin position="278"/>
        <end position="300"/>
    </location>
</feature>
<feature type="transmembrane region" description="Helical" evidence="7">
    <location>
        <begin position="413"/>
        <end position="433"/>
    </location>
</feature>
<organism evidence="8 9">
    <name type="scientific">Azohydromonas caseinilytica</name>
    <dbReference type="NCBI Taxonomy" id="2728836"/>
    <lineage>
        <taxon>Bacteria</taxon>
        <taxon>Pseudomonadati</taxon>
        <taxon>Pseudomonadota</taxon>
        <taxon>Betaproteobacteria</taxon>
        <taxon>Burkholderiales</taxon>
        <taxon>Sphaerotilaceae</taxon>
        <taxon>Azohydromonas</taxon>
    </lineage>
</organism>
<keyword evidence="6 7" id="KW-0472">Membrane</keyword>
<accession>A0A848F8E8</accession>
<gene>
    <name evidence="8" type="ORF">HHL10_11695</name>
</gene>
<dbReference type="InterPro" id="IPR050833">
    <property type="entry name" value="Poly_Biosynth_Transport"/>
</dbReference>